<name>A0A1U9KGN3_ACEAC</name>
<dbReference type="Proteomes" id="UP000188937">
    <property type="component" value="Chromosome"/>
</dbReference>
<dbReference type="EMBL" id="CP014692">
    <property type="protein sequence ID" value="AQS84964.1"/>
    <property type="molecule type" value="Genomic_DNA"/>
</dbReference>
<proteinExistence type="predicted"/>
<dbReference type="RefSeq" id="WP_077813008.1">
    <property type="nucleotide sequence ID" value="NZ_CP014692.1"/>
</dbReference>
<keyword evidence="2" id="KW-1185">Reference proteome</keyword>
<dbReference type="STRING" id="435.A0U92_09455"/>
<evidence type="ECO:0000313" key="2">
    <source>
        <dbReference type="Proteomes" id="UP000188937"/>
    </source>
</evidence>
<reference evidence="1 2" key="1">
    <citation type="submission" date="2016-03" db="EMBL/GenBank/DDBJ databases">
        <title>Acetic acid bacteria sequencing.</title>
        <authorList>
            <person name="Brandt J."/>
            <person name="Jakob F."/>
            <person name="Vogel R.F."/>
        </authorList>
    </citation>
    <scope>NUCLEOTIDE SEQUENCE [LARGE SCALE GENOMIC DNA]</scope>
    <source>
        <strain evidence="1 2">TMW2.1153</strain>
    </source>
</reference>
<protein>
    <submittedName>
        <fullName evidence="1">Uncharacterized protein</fullName>
    </submittedName>
</protein>
<dbReference type="AlphaFoldDB" id="A0A1U9KGN3"/>
<evidence type="ECO:0000313" key="1">
    <source>
        <dbReference type="EMBL" id="AQS84964.1"/>
    </source>
</evidence>
<organism evidence="1 2">
    <name type="scientific">Acetobacter aceti</name>
    <dbReference type="NCBI Taxonomy" id="435"/>
    <lineage>
        <taxon>Bacteria</taxon>
        <taxon>Pseudomonadati</taxon>
        <taxon>Pseudomonadota</taxon>
        <taxon>Alphaproteobacteria</taxon>
        <taxon>Acetobacterales</taxon>
        <taxon>Acetobacteraceae</taxon>
        <taxon>Acetobacter</taxon>
        <taxon>Acetobacter subgen. Acetobacter</taxon>
    </lineage>
</organism>
<dbReference type="KEGG" id="aace:A0U92_09455"/>
<dbReference type="OrthoDB" id="9882965at2"/>
<sequence>MKLRRSARAEAGLATAFQATWRSGVFVSHHAVRDAVCIRFLKSRETQGRHQARTGAVAGDGRKV</sequence>
<gene>
    <name evidence="1" type="ORF">A0U92_09455</name>
</gene>
<accession>A0A1U9KGN3</accession>